<keyword evidence="2" id="KW-1185">Reference proteome</keyword>
<protein>
    <submittedName>
        <fullName evidence="1">Uncharacterized protein</fullName>
    </submittedName>
</protein>
<proteinExistence type="predicted"/>
<evidence type="ECO:0000313" key="1">
    <source>
        <dbReference type="EMBL" id="NOU91403.1"/>
    </source>
</evidence>
<organism evidence="1 2">
    <name type="scientific">Paenibacillus germinis</name>
    <dbReference type="NCBI Taxonomy" id="2654979"/>
    <lineage>
        <taxon>Bacteria</taxon>
        <taxon>Bacillati</taxon>
        <taxon>Bacillota</taxon>
        <taxon>Bacilli</taxon>
        <taxon>Bacillales</taxon>
        <taxon>Paenibacillaceae</taxon>
        <taxon>Paenibacillus</taxon>
    </lineage>
</organism>
<dbReference type="EMBL" id="WHOC01000197">
    <property type="protein sequence ID" value="NOU91403.1"/>
    <property type="molecule type" value="Genomic_DNA"/>
</dbReference>
<evidence type="ECO:0000313" key="2">
    <source>
        <dbReference type="Proteomes" id="UP000658690"/>
    </source>
</evidence>
<accession>A0ABX1ZHC6</accession>
<name>A0ABX1ZHC6_9BACL</name>
<gene>
    <name evidence="1" type="ORF">GC102_37615</name>
</gene>
<comment type="caution">
    <text evidence="1">The sequence shown here is derived from an EMBL/GenBank/DDBJ whole genome shotgun (WGS) entry which is preliminary data.</text>
</comment>
<reference evidence="1 2" key="1">
    <citation type="submission" date="2019-10" db="EMBL/GenBank/DDBJ databases">
        <title>Description of Paenibacillus choica sp. nov.</title>
        <authorList>
            <person name="Carlier A."/>
            <person name="Qi S."/>
        </authorList>
    </citation>
    <scope>NUCLEOTIDE SEQUENCE [LARGE SCALE GENOMIC DNA]</scope>
    <source>
        <strain evidence="1 2">LMG 31460</strain>
    </source>
</reference>
<dbReference type="RefSeq" id="WP_171694101.1">
    <property type="nucleotide sequence ID" value="NZ_WHOC01000197.1"/>
</dbReference>
<sequence>MYLINSKTIEVLDATLSGVMNNDGFIEWYINIDCDSAEFDGINTSPRIYLERFEWGISSIEEITNKKINIENGSSLSNNTMFPGESLCCLYAFEHQFLDENQISFYSKNEDLYIKWKAKNSNNYPERFEVDVDTKIDFLGINLGETKDTETAKKLIRFDTSGLDYFKEDGTLYLIPEGK</sequence>
<dbReference type="Proteomes" id="UP000658690">
    <property type="component" value="Unassembled WGS sequence"/>
</dbReference>